<evidence type="ECO:0000313" key="1">
    <source>
        <dbReference type="EMBL" id="PWR12401.1"/>
    </source>
</evidence>
<gene>
    <name evidence="1" type="ORF">DKT68_03305</name>
</gene>
<keyword evidence="2" id="KW-1185">Reference proteome</keyword>
<evidence type="ECO:0000313" key="2">
    <source>
        <dbReference type="Proteomes" id="UP000245410"/>
    </source>
</evidence>
<proteinExistence type="predicted"/>
<sequence length="85" mass="8165">MAWSGARPAAWSGCSAGSLVRVLGRQPGPGARPAAWSGCSAGSLVRVLGRQPGPGARPAARSGCSAGGLVGQGALVARPACAAVE</sequence>
<name>A0A317DBZ1_9ACTN</name>
<comment type="caution">
    <text evidence="1">The sequence shown here is derived from an EMBL/GenBank/DDBJ whole genome shotgun (WGS) entry which is preliminary data.</text>
</comment>
<protein>
    <submittedName>
        <fullName evidence="1">Uncharacterized protein</fullName>
    </submittedName>
</protein>
<dbReference type="AlphaFoldDB" id="A0A317DBZ1"/>
<organism evidence="1 2">
    <name type="scientific">Micromonospora acroterricola</name>
    <dbReference type="NCBI Taxonomy" id="2202421"/>
    <lineage>
        <taxon>Bacteria</taxon>
        <taxon>Bacillati</taxon>
        <taxon>Actinomycetota</taxon>
        <taxon>Actinomycetes</taxon>
        <taxon>Micromonosporales</taxon>
        <taxon>Micromonosporaceae</taxon>
        <taxon>Micromonospora</taxon>
    </lineage>
</organism>
<accession>A0A317DBZ1</accession>
<reference evidence="1 2" key="1">
    <citation type="submission" date="2018-05" db="EMBL/GenBank/DDBJ databases">
        <title>Micromonospora atacamensis sp. nov., a novel actinobacteria isolated from high altitude Atacama Desert soil.</title>
        <authorList>
            <person name="Carro L."/>
            <person name="Golinska P."/>
            <person name="Klenk H.-P."/>
            <person name="Goodfellow M."/>
        </authorList>
    </citation>
    <scope>NUCLEOTIDE SEQUENCE [LARGE SCALE GENOMIC DNA]</scope>
    <source>
        <strain evidence="1 2">5R2A7</strain>
    </source>
</reference>
<dbReference type="Proteomes" id="UP000245410">
    <property type="component" value="Unassembled WGS sequence"/>
</dbReference>
<dbReference type="EMBL" id="QGKR01000106">
    <property type="protein sequence ID" value="PWR12401.1"/>
    <property type="molecule type" value="Genomic_DNA"/>
</dbReference>